<dbReference type="Pfam" id="PF22669">
    <property type="entry name" value="Exo_endo_phos2"/>
    <property type="match status" value="1"/>
</dbReference>
<dbReference type="InterPro" id="IPR046985">
    <property type="entry name" value="IP5"/>
</dbReference>
<organism evidence="4 5">
    <name type="scientific">Lithohypha guttulata</name>
    <dbReference type="NCBI Taxonomy" id="1690604"/>
    <lineage>
        <taxon>Eukaryota</taxon>
        <taxon>Fungi</taxon>
        <taxon>Dikarya</taxon>
        <taxon>Ascomycota</taxon>
        <taxon>Pezizomycotina</taxon>
        <taxon>Eurotiomycetes</taxon>
        <taxon>Chaetothyriomycetidae</taxon>
        <taxon>Chaetothyriales</taxon>
        <taxon>Trichomeriaceae</taxon>
        <taxon>Lithohypha</taxon>
    </lineage>
</organism>
<evidence type="ECO:0000256" key="1">
    <source>
        <dbReference type="SAM" id="MobiDB-lite"/>
    </source>
</evidence>
<dbReference type="AlphaFoldDB" id="A0AAN7T6V6"/>
<feature type="region of interest" description="Disordered" evidence="1">
    <location>
        <begin position="246"/>
        <end position="267"/>
    </location>
</feature>
<keyword evidence="2" id="KW-0472">Membrane</keyword>
<dbReference type="SMART" id="SM00128">
    <property type="entry name" value="IPPc"/>
    <property type="match status" value="1"/>
</dbReference>
<accession>A0AAN7T6V6</accession>
<reference evidence="4 5" key="1">
    <citation type="submission" date="2023-08" db="EMBL/GenBank/DDBJ databases">
        <title>Black Yeasts Isolated from many extreme environments.</title>
        <authorList>
            <person name="Coleine C."/>
            <person name="Stajich J.E."/>
            <person name="Selbmann L."/>
        </authorList>
    </citation>
    <scope>NUCLEOTIDE SEQUENCE [LARGE SCALE GENOMIC DNA]</scope>
    <source>
        <strain evidence="4 5">CCFEE 5910</strain>
    </source>
</reference>
<feature type="region of interest" description="Disordered" evidence="1">
    <location>
        <begin position="192"/>
        <end position="220"/>
    </location>
</feature>
<comment type="caution">
    <text evidence="4">The sequence shown here is derived from an EMBL/GenBank/DDBJ whole genome shotgun (WGS) entry which is preliminary data.</text>
</comment>
<dbReference type="Gene3D" id="3.60.10.10">
    <property type="entry name" value="Endonuclease/exonuclease/phosphatase"/>
    <property type="match status" value="1"/>
</dbReference>
<evidence type="ECO:0000313" key="4">
    <source>
        <dbReference type="EMBL" id="KAK5090817.1"/>
    </source>
</evidence>
<evidence type="ECO:0000259" key="3">
    <source>
        <dbReference type="SMART" id="SM00128"/>
    </source>
</evidence>
<protein>
    <recommendedName>
        <fullName evidence="3">Inositol polyphosphate-related phosphatase domain-containing protein</fullName>
    </recommendedName>
</protein>
<evidence type="ECO:0000256" key="2">
    <source>
        <dbReference type="SAM" id="Phobius"/>
    </source>
</evidence>
<dbReference type="Proteomes" id="UP001309876">
    <property type="component" value="Unassembled WGS sequence"/>
</dbReference>
<sequence length="439" mass="49097">MAHLKLYLLTFNCGRTLVEPDVFGQHLLDGWQDPTSSEPSLPDVIVLNLQEIAPLSHAFLGGNLVKPYFDRFRQVIQLATTFAHTQDNNDEVEYVNIITCNCGLTALMVFVRAELADNVHTLSTAEVGVGVSEMANKGAIGVRAGWKVPRSEGILYTTFVSTHLAAFEEKMERRDQDYKDIVQGLVFSQQITHEGQNSTDSEAEVPLLSGSSSEDHSHDSVHQGIYADDSYLFVSGDLNYRTAISGPTKNDSEYFPQPSKNTESPKHFSHLLEKDQLTQQLQAGKTLHGLKEQRIQFPPTYKYRTIADKPIILDEDSKSWQWSDHRWPSWCDRILFPATSTLPVQAGKYSALPIFRTSDHRPVVLSAAIPLQPVSGSKFSKETPIVFDLNHQRRRSAARRKEIAVGLIAYLGLTWEGNALLFGTTFMILGVIYISKSMA</sequence>
<evidence type="ECO:0000313" key="5">
    <source>
        <dbReference type="Proteomes" id="UP001309876"/>
    </source>
</evidence>
<dbReference type="SUPFAM" id="SSF56219">
    <property type="entry name" value="DNase I-like"/>
    <property type="match status" value="1"/>
</dbReference>
<dbReference type="GO" id="GO:0004439">
    <property type="term" value="F:phosphatidylinositol-4,5-bisphosphate 5-phosphatase activity"/>
    <property type="evidence" value="ECO:0007669"/>
    <property type="project" value="TreeGrafter"/>
</dbReference>
<proteinExistence type="predicted"/>
<dbReference type="EMBL" id="JAVRRJ010000001">
    <property type="protein sequence ID" value="KAK5090817.1"/>
    <property type="molecule type" value="Genomic_DNA"/>
</dbReference>
<dbReference type="PANTHER" id="PTHR11200">
    <property type="entry name" value="INOSITOL 5-PHOSPHATASE"/>
    <property type="match status" value="1"/>
</dbReference>
<name>A0AAN7T6V6_9EURO</name>
<feature type="transmembrane region" description="Helical" evidence="2">
    <location>
        <begin position="403"/>
        <end position="434"/>
    </location>
</feature>
<keyword evidence="2" id="KW-1133">Transmembrane helix</keyword>
<dbReference type="InterPro" id="IPR000300">
    <property type="entry name" value="IPPc"/>
</dbReference>
<dbReference type="PANTHER" id="PTHR11200:SF286">
    <property type="entry name" value="5-PHOSPHATASE, PUTATIVE (AFU_ORTHOLOGUE AFUA_5G07600)-RELATED"/>
    <property type="match status" value="1"/>
</dbReference>
<gene>
    <name evidence="4" type="ORF">LTR05_000994</name>
</gene>
<dbReference type="InterPro" id="IPR036691">
    <property type="entry name" value="Endo/exonu/phosph_ase_sf"/>
</dbReference>
<keyword evidence="2" id="KW-0812">Transmembrane</keyword>
<feature type="domain" description="Inositol polyphosphate-related phosphatase" evidence="3">
    <location>
        <begin position="2"/>
        <end position="375"/>
    </location>
</feature>
<keyword evidence="5" id="KW-1185">Reference proteome</keyword>
<dbReference type="GO" id="GO:0046856">
    <property type="term" value="P:phosphatidylinositol dephosphorylation"/>
    <property type="evidence" value="ECO:0007669"/>
    <property type="project" value="InterPro"/>
</dbReference>